<evidence type="ECO:0000313" key="3">
    <source>
        <dbReference type="Proteomes" id="UP001189429"/>
    </source>
</evidence>
<feature type="compositionally biased region" description="Low complexity" evidence="1">
    <location>
        <begin position="36"/>
        <end position="45"/>
    </location>
</feature>
<name>A0ABN9TLS0_9DINO</name>
<evidence type="ECO:0000256" key="1">
    <source>
        <dbReference type="SAM" id="MobiDB-lite"/>
    </source>
</evidence>
<accession>A0ABN9TLS0</accession>
<gene>
    <name evidence="2" type="ORF">PCOR1329_LOCUS40297</name>
</gene>
<comment type="caution">
    <text evidence="2">The sequence shown here is derived from an EMBL/GenBank/DDBJ whole genome shotgun (WGS) entry which is preliminary data.</text>
</comment>
<proteinExistence type="predicted"/>
<feature type="region of interest" description="Disordered" evidence="1">
    <location>
        <begin position="301"/>
        <end position="350"/>
    </location>
</feature>
<dbReference type="Proteomes" id="UP001189429">
    <property type="component" value="Unassembled WGS sequence"/>
</dbReference>
<dbReference type="EMBL" id="CAUYUJ010014858">
    <property type="protein sequence ID" value="CAK0846934.1"/>
    <property type="molecule type" value="Genomic_DNA"/>
</dbReference>
<feature type="non-terminal residue" evidence="2">
    <location>
        <position position="1"/>
    </location>
</feature>
<evidence type="ECO:0000313" key="2">
    <source>
        <dbReference type="EMBL" id="CAK0846934.1"/>
    </source>
</evidence>
<protein>
    <submittedName>
        <fullName evidence="2">Uncharacterized protein</fullName>
    </submittedName>
</protein>
<organism evidence="2 3">
    <name type="scientific">Prorocentrum cordatum</name>
    <dbReference type="NCBI Taxonomy" id="2364126"/>
    <lineage>
        <taxon>Eukaryota</taxon>
        <taxon>Sar</taxon>
        <taxon>Alveolata</taxon>
        <taxon>Dinophyceae</taxon>
        <taxon>Prorocentrales</taxon>
        <taxon>Prorocentraceae</taxon>
        <taxon>Prorocentrum</taxon>
    </lineage>
</organism>
<keyword evidence="3" id="KW-1185">Reference proteome</keyword>
<sequence>TLPPVHLEKSTCLRRAQNNQLGRCPPRLARERARAPRAPARAEAMPRPPVGGERGGGGKGRHGERGAGRAARRGGKKMRLPIGWQGCSEDHAPVALYTNYCGTAAPVAHGGHGHRQVFGSPVPHDAGSLGQGMLPGQYCPAEQNVGLHAGPGGYCDGTCTTGGPERRIARWSRRVLRRHLIARWSRRVLRRHLHHGDVLGRRHNLGLRRHLQRGSAGAWAQAGVRLPRAARRRVTGARDVARAVLPSRAERRIARWSRRVLRRHLHHGGVLGRQQTLDPRRHLQRGSAILLLLCVRSHGSPSGGLGRAGEGEQRQGEAGGGHPGNGRSSRGERMAGEGWAVVNGRPLLRP</sequence>
<reference evidence="2" key="1">
    <citation type="submission" date="2023-10" db="EMBL/GenBank/DDBJ databases">
        <authorList>
            <person name="Chen Y."/>
            <person name="Shah S."/>
            <person name="Dougan E. K."/>
            <person name="Thang M."/>
            <person name="Chan C."/>
        </authorList>
    </citation>
    <scope>NUCLEOTIDE SEQUENCE [LARGE SCALE GENOMIC DNA]</scope>
</reference>
<feature type="region of interest" description="Disordered" evidence="1">
    <location>
        <begin position="31"/>
        <end position="76"/>
    </location>
</feature>